<comment type="subcellular location">
    <subcellularLocation>
        <location evidence="1 6">Nucleus</location>
    </subcellularLocation>
</comment>
<dbReference type="PANTHER" id="PTHR12708">
    <property type="entry name" value="DNA POLYMERASE EPSILON SUBUNIT B"/>
    <property type="match status" value="1"/>
</dbReference>
<keyword evidence="3 6" id="KW-0235">DNA replication</keyword>
<dbReference type="GO" id="GO:0008622">
    <property type="term" value="C:epsilon DNA polymerase complex"/>
    <property type="evidence" value="ECO:0007669"/>
    <property type="project" value="UniProtKB-UniRule"/>
</dbReference>
<protein>
    <recommendedName>
        <fullName evidence="6">DNA polymerase epsilon subunit</fullName>
    </recommendedName>
    <alternativeName>
        <fullName evidence="6">DNA polymerase II subunit 2</fullName>
    </alternativeName>
</protein>
<dbReference type="GO" id="GO:0003677">
    <property type="term" value="F:DNA binding"/>
    <property type="evidence" value="ECO:0007669"/>
    <property type="project" value="UniProtKB-UniRule"/>
</dbReference>
<keyword evidence="9" id="KW-1185">Reference proteome</keyword>
<evidence type="ECO:0000256" key="6">
    <source>
        <dbReference type="PIRNR" id="PIRNR000799"/>
    </source>
</evidence>
<organism evidence="8 9">
    <name type="scientific">Circinella minor</name>
    <dbReference type="NCBI Taxonomy" id="1195481"/>
    <lineage>
        <taxon>Eukaryota</taxon>
        <taxon>Fungi</taxon>
        <taxon>Fungi incertae sedis</taxon>
        <taxon>Mucoromycota</taxon>
        <taxon>Mucoromycotina</taxon>
        <taxon>Mucoromycetes</taxon>
        <taxon>Mucorales</taxon>
        <taxon>Lichtheimiaceae</taxon>
        <taxon>Circinella</taxon>
    </lineage>
</organism>
<feature type="domain" description="DNA polymerase alpha/delta/epsilon subunit B" evidence="7">
    <location>
        <begin position="311"/>
        <end position="515"/>
    </location>
</feature>
<dbReference type="Proteomes" id="UP000646827">
    <property type="component" value="Unassembled WGS sequence"/>
</dbReference>
<evidence type="ECO:0000256" key="2">
    <source>
        <dbReference type="ARBA" id="ARBA00009560"/>
    </source>
</evidence>
<dbReference type="PIRSF" id="PIRSF000799">
    <property type="entry name" value="DNA_pol_eps_2"/>
    <property type="match status" value="1"/>
</dbReference>
<evidence type="ECO:0000313" key="9">
    <source>
        <dbReference type="Proteomes" id="UP000646827"/>
    </source>
</evidence>
<comment type="caution">
    <text evidence="8">The sequence shown here is derived from an EMBL/GenBank/DDBJ whole genome shotgun (WGS) entry which is preliminary data.</text>
</comment>
<dbReference type="AlphaFoldDB" id="A0A8H7VNH6"/>
<dbReference type="PANTHER" id="PTHR12708:SF0">
    <property type="entry name" value="DNA POLYMERASE EPSILON SUBUNIT 2"/>
    <property type="match status" value="1"/>
</dbReference>
<dbReference type="Pfam" id="PF04042">
    <property type="entry name" value="DNA_pol_E_B"/>
    <property type="match status" value="1"/>
</dbReference>
<proteinExistence type="inferred from homology"/>
<comment type="similarity">
    <text evidence="2 6">Belongs to the DNA polymerase epsilon subunit B family.</text>
</comment>
<sequence length="552" mass="63144">MSTPQQIRRLTYIAFTKGHNFHLKTEATNYLAELLKNDTNAADTIKKIAQGYLKQFQNEPIVSKDALKIVVMNMQQKKAQVNEPTPFTRTNEETDTQQLDNDLRIMSIDDRVDVTQHFDVVNAFDMPRLRYNPVRKTFTTCPDKAVLLGGANEKAALFRDRFDIIKQRLMHNENFCPPSTHVSDNDSYLKITPIKTLIGRDREYFLLFGMLTQLEEGKVFLEDDDAHVELDLSDCELPKSGMFTDGTFVLAEGYYGDDHVFHAQEISFPPAESRAMADTYYSGVDFLGISKLKIEEDRLRAEEVANTNVFFVILSDVHLDEPRVMAGLRRVFEGYENDTQIPLAFILCGDFCKDSSIDPDVYKDNFSALSDLIQEFRGIATHSYFVFVPGSKDPSMAGNSLPQTSIPDWFTTRMRGRVRRAIFASNPCRIRYCTQDIVIFRENLFSRLWRNSLKFPQMTEEDPTNHIVRTVIDQGHLCPIPLSVRPIFWSFDHALRLYPLPHALILADQCEQFGTTYEGTHCISPGSFPASDFSWRTYYPATRVSAKCTLPA</sequence>
<dbReference type="InterPro" id="IPR016266">
    <property type="entry name" value="POLE2"/>
</dbReference>
<evidence type="ECO:0000313" key="8">
    <source>
        <dbReference type="EMBL" id="KAG2227180.1"/>
    </source>
</evidence>
<dbReference type="GO" id="GO:0042276">
    <property type="term" value="P:error-prone translesion synthesis"/>
    <property type="evidence" value="ECO:0007669"/>
    <property type="project" value="TreeGrafter"/>
</dbReference>
<comment type="function">
    <text evidence="6">Participates in DNA repair and in chromosomal DNA replication.</text>
</comment>
<reference evidence="8 9" key="1">
    <citation type="submission" date="2020-12" db="EMBL/GenBank/DDBJ databases">
        <title>Metabolic potential, ecology and presence of endohyphal bacteria is reflected in genomic diversity of Mucoromycotina.</title>
        <authorList>
            <person name="Muszewska A."/>
            <person name="Okrasinska A."/>
            <person name="Steczkiewicz K."/>
            <person name="Drgas O."/>
            <person name="Orlowska M."/>
            <person name="Perlinska-Lenart U."/>
            <person name="Aleksandrzak-Piekarczyk T."/>
            <person name="Szatraj K."/>
            <person name="Zielenkiewicz U."/>
            <person name="Pilsyk S."/>
            <person name="Malc E."/>
            <person name="Mieczkowski P."/>
            <person name="Kruszewska J.S."/>
            <person name="Biernat P."/>
            <person name="Pawlowska J."/>
        </authorList>
    </citation>
    <scope>NUCLEOTIDE SEQUENCE [LARGE SCALE GENOMIC DNA]</scope>
    <source>
        <strain evidence="8 9">CBS 142.35</strain>
    </source>
</reference>
<keyword evidence="5 6" id="KW-0539">Nucleus</keyword>
<dbReference type="OrthoDB" id="10254730at2759"/>
<evidence type="ECO:0000256" key="4">
    <source>
        <dbReference type="ARBA" id="ARBA00023125"/>
    </source>
</evidence>
<keyword evidence="4 6" id="KW-0238">DNA-binding</keyword>
<dbReference type="EMBL" id="JAEPRB010000009">
    <property type="protein sequence ID" value="KAG2227180.1"/>
    <property type="molecule type" value="Genomic_DNA"/>
</dbReference>
<evidence type="ECO:0000256" key="1">
    <source>
        <dbReference type="ARBA" id="ARBA00004123"/>
    </source>
</evidence>
<evidence type="ECO:0000259" key="7">
    <source>
        <dbReference type="Pfam" id="PF04042"/>
    </source>
</evidence>
<dbReference type="InterPro" id="IPR007185">
    <property type="entry name" value="DNA_pol_a/d/e_bsu"/>
</dbReference>
<accession>A0A8H7VNH6</accession>
<name>A0A8H7VNH6_9FUNG</name>
<gene>
    <name evidence="8" type="ORF">INT45_008424</name>
</gene>
<evidence type="ECO:0000256" key="5">
    <source>
        <dbReference type="ARBA" id="ARBA00023242"/>
    </source>
</evidence>
<evidence type="ECO:0000256" key="3">
    <source>
        <dbReference type="ARBA" id="ARBA00022705"/>
    </source>
</evidence>
<dbReference type="GO" id="GO:0006261">
    <property type="term" value="P:DNA-templated DNA replication"/>
    <property type="evidence" value="ECO:0007669"/>
    <property type="project" value="InterPro"/>
</dbReference>